<sequence>SHHQGRKALDVRVCQVPTTREEGELLLLALRALQRSPALRPGFGAVLPLHPGEVPRPASAGAQPGEASQQQQQLPA</sequence>
<feature type="region of interest" description="Disordered" evidence="1">
    <location>
        <begin position="50"/>
        <end position="76"/>
    </location>
</feature>
<accession>A0AA36MK78</accession>
<gene>
    <name evidence="2" type="ORF">EVOR1521_LOCUS4799</name>
</gene>
<name>A0AA36MK78_9DINO</name>
<proteinExistence type="predicted"/>
<evidence type="ECO:0000313" key="2">
    <source>
        <dbReference type="EMBL" id="CAJ1375539.1"/>
    </source>
</evidence>
<evidence type="ECO:0000256" key="1">
    <source>
        <dbReference type="SAM" id="MobiDB-lite"/>
    </source>
</evidence>
<keyword evidence="3" id="KW-1185">Reference proteome</keyword>
<organism evidence="2 3">
    <name type="scientific">Effrenium voratum</name>
    <dbReference type="NCBI Taxonomy" id="2562239"/>
    <lineage>
        <taxon>Eukaryota</taxon>
        <taxon>Sar</taxon>
        <taxon>Alveolata</taxon>
        <taxon>Dinophyceae</taxon>
        <taxon>Suessiales</taxon>
        <taxon>Symbiodiniaceae</taxon>
        <taxon>Effrenium</taxon>
    </lineage>
</organism>
<feature type="non-terminal residue" evidence="2">
    <location>
        <position position="76"/>
    </location>
</feature>
<reference evidence="2" key="1">
    <citation type="submission" date="2023-08" db="EMBL/GenBank/DDBJ databases">
        <authorList>
            <person name="Chen Y."/>
            <person name="Shah S."/>
            <person name="Dougan E. K."/>
            <person name="Thang M."/>
            <person name="Chan C."/>
        </authorList>
    </citation>
    <scope>NUCLEOTIDE SEQUENCE</scope>
</reference>
<protein>
    <submittedName>
        <fullName evidence="2">Uncharacterized protein</fullName>
    </submittedName>
</protein>
<feature type="non-terminal residue" evidence="2">
    <location>
        <position position="1"/>
    </location>
</feature>
<comment type="caution">
    <text evidence="2">The sequence shown here is derived from an EMBL/GenBank/DDBJ whole genome shotgun (WGS) entry which is preliminary data.</text>
</comment>
<dbReference type="Proteomes" id="UP001178507">
    <property type="component" value="Unassembled WGS sequence"/>
</dbReference>
<feature type="compositionally biased region" description="Low complexity" evidence="1">
    <location>
        <begin position="57"/>
        <end position="76"/>
    </location>
</feature>
<dbReference type="EMBL" id="CAUJNA010000328">
    <property type="protein sequence ID" value="CAJ1375539.1"/>
    <property type="molecule type" value="Genomic_DNA"/>
</dbReference>
<dbReference type="AlphaFoldDB" id="A0AA36MK78"/>
<evidence type="ECO:0000313" key="3">
    <source>
        <dbReference type="Proteomes" id="UP001178507"/>
    </source>
</evidence>